<keyword evidence="8" id="KW-0186">Copper</keyword>
<dbReference type="GO" id="GO:0030245">
    <property type="term" value="P:cellulose catabolic process"/>
    <property type="evidence" value="ECO:0007669"/>
    <property type="project" value="UniProtKB-KW"/>
</dbReference>
<evidence type="ECO:0000256" key="5">
    <source>
        <dbReference type="ARBA" id="ARBA00022729"/>
    </source>
</evidence>
<evidence type="ECO:0000256" key="12">
    <source>
        <dbReference type="ARBA" id="ARBA00023326"/>
    </source>
</evidence>
<keyword evidence="20" id="KW-1185">Reference proteome</keyword>
<organism evidence="19 20">
    <name type="scientific">Colletotrichum spinosum</name>
    <dbReference type="NCBI Taxonomy" id="1347390"/>
    <lineage>
        <taxon>Eukaryota</taxon>
        <taxon>Fungi</taxon>
        <taxon>Dikarya</taxon>
        <taxon>Ascomycota</taxon>
        <taxon>Pezizomycotina</taxon>
        <taxon>Sordariomycetes</taxon>
        <taxon>Hypocreomycetidae</taxon>
        <taxon>Glomerellales</taxon>
        <taxon>Glomerellaceae</taxon>
        <taxon>Colletotrichum</taxon>
        <taxon>Colletotrichum orbiculare species complex</taxon>
    </lineage>
</organism>
<keyword evidence="12" id="KW-0624">Polysaccharide degradation</keyword>
<evidence type="ECO:0000256" key="2">
    <source>
        <dbReference type="ARBA" id="ARBA00004613"/>
    </source>
</evidence>
<comment type="catalytic activity">
    <reaction evidence="14">
        <text>[(1-&gt;4)-beta-D-glucosyl]n+m + reduced acceptor + O2 = 4-dehydro-beta-D-glucosyl-[(1-&gt;4)-beta-D-glucosyl]n-1 + [(1-&gt;4)-beta-D-glucosyl]m + acceptor + H2O.</text>
        <dbReference type="EC" id="1.14.99.56"/>
    </reaction>
</comment>
<evidence type="ECO:0000256" key="1">
    <source>
        <dbReference type="ARBA" id="ARBA00001973"/>
    </source>
</evidence>
<name>A0A4R8QQT1_9PEZI</name>
<dbReference type="PANTHER" id="PTHR33353:SF10">
    <property type="entry name" value="ENDO-BETA-1,4-GLUCANASE D"/>
    <property type="match status" value="1"/>
</dbReference>
<evidence type="ECO:0000313" key="19">
    <source>
        <dbReference type="EMBL" id="TDZ36713.1"/>
    </source>
</evidence>
<feature type="signal peptide" evidence="17">
    <location>
        <begin position="1"/>
        <end position="16"/>
    </location>
</feature>
<feature type="domain" description="Auxiliary Activity family 9 catalytic" evidence="18">
    <location>
        <begin position="17"/>
        <end position="215"/>
    </location>
</feature>
<keyword evidence="9" id="KW-0503">Monooxygenase</keyword>
<evidence type="ECO:0000256" key="8">
    <source>
        <dbReference type="ARBA" id="ARBA00023008"/>
    </source>
</evidence>
<evidence type="ECO:0000259" key="18">
    <source>
        <dbReference type="Pfam" id="PF03443"/>
    </source>
</evidence>
<evidence type="ECO:0000256" key="17">
    <source>
        <dbReference type="SAM" id="SignalP"/>
    </source>
</evidence>
<comment type="subcellular location">
    <subcellularLocation>
        <location evidence="2">Secreted</location>
    </subcellularLocation>
</comment>
<keyword evidence="10" id="KW-1015">Disulfide bond</keyword>
<proteinExistence type="inferred from homology"/>
<feature type="compositionally biased region" description="Polar residues" evidence="16">
    <location>
        <begin position="286"/>
        <end position="296"/>
    </location>
</feature>
<feature type="compositionally biased region" description="Low complexity" evidence="16">
    <location>
        <begin position="270"/>
        <end position="281"/>
    </location>
</feature>
<keyword evidence="4" id="KW-0479">Metal-binding</keyword>
<protein>
    <recommendedName>
        <fullName evidence="15">lytic cellulose monooxygenase (C4-dehydrogenating)</fullName>
        <ecNumber evidence="15">1.14.99.56</ecNumber>
    </recommendedName>
</protein>
<feature type="compositionally biased region" description="Basic residues" evidence="16">
    <location>
        <begin position="320"/>
        <end position="333"/>
    </location>
</feature>
<keyword evidence="7" id="KW-0560">Oxidoreductase</keyword>
<keyword evidence="5 17" id="KW-0732">Signal</keyword>
<keyword evidence="11" id="KW-0119">Carbohydrate metabolism</keyword>
<dbReference type="PANTHER" id="PTHR33353">
    <property type="entry name" value="PUTATIVE (AFU_ORTHOLOGUE AFUA_1G12560)-RELATED"/>
    <property type="match status" value="1"/>
</dbReference>
<evidence type="ECO:0000256" key="9">
    <source>
        <dbReference type="ARBA" id="ARBA00023033"/>
    </source>
</evidence>
<evidence type="ECO:0000256" key="13">
    <source>
        <dbReference type="ARBA" id="ARBA00044502"/>
    </source>
</evidence>
<evidence type="ECO:0000256" key="15">
    <source>
        <dbReference type="ARBA" id="ARBA00047174"/>
    </source>
</evidence>
<dbReference type="Pfam" id="PF03443">
    <property type="entry name" value="AA9"/>
    <property type="match status" value="1"/>
</dbReference>
<evidence type="ECO:0000256" key="16">
    <source>
        <dbReference type="SAM" id="MobiDB-lite"/>
    </source>
</evidence>
<keyword evidence="3" id="KW-0964">Secreted</keyword>
<evidence type="ECO:0000256" key="6">
    <source>
        <dbReference type="ARBA" id="ARBA00023001"/>
    </source>
</evidence>
<evidence type="ECO:0000256" key="10">
    <source>
        <dbReference type="ARBA" id="ARBA00023157"/>
    </source>
</evidence>
<feature type="chain" id="PRO_5020328620" description="lytic cellulose monooxygenase (C4-dehydrogenating)" evidence="17">
    <location>
        <begin position="17"/>
        <end position="333"/>
    </location>
</feature>
<dbReference type="Proteomes" id="UP000295083">
    <property type="component" value="Unassembled WGS sequence"/>
</dbReference>
<dbReference type="AlphaFoldDB" id="A0A4R8QQT1"/>
<dbReference type="Gene3D" id="2.70.50.70">
    <property type="match status" value="1"/>
</dbReference>
<accession>A0A4R8QQT1</accession>
<comment type="similarity">
    <text evidence="13">Belongs to the polysaccharide monooxygenase AA9 family.</text>
</comment>
<evidence type="ECO:0000313" key="20">
    <source>
        <dbReference type="Proteomes" id="UP000295083"/>
    </source>
</evidence>
<evidence type="ECO:0000256" key="14">
    <source>
        <dbReference type="ARBA" id="ARBA00045077"/>
    </source>
</evidence>
<dbReference type="GO" id="GO:0046872">
    <property type="term" value="F:metal ion binding"/>
    <property type="evidence" value="ECO:0007669"/>
    <property type="project" value="UniProtKB-KW"/>
</dbReference>
<dbReference type="InterPro" id="IPR049892">
    <property type="entry name" value="AA9"/>
</dbReference>
<sequence length="333" mass="35001">MHFFTAVALFAGAASAHYNFESLIVKGEVTEAYKYVRKTKNGNGPVQAVNSTDIICNNGGIDDDIMDATETFTVAAGDEVGFKMNEYIGHPGPLSVYLSKAPAAAKGYKGEGEWFKVYQSSLSNKTADPMQWASFIGGGVRNFTFTLPADLPAGEYLMRGEHIALHSADLYQAQFYMGCAQIKVTGSGAGTPGPTVKFPGAYVPSDPGILVNMYWPPLRQYTAPGPAVWPNNCDDSTTNVLGKPSDGDCTPLEDSATGDPVSPAAPPAAPAASTDPTVPAADQPAPSASGNATSVAANYRPTIAPSAAPVPVPSTDCSKKRALRRHTRVRKHA</sequence>
<reference evidence="19 20" key="1">
    <citation type="submission" date="2018-11" db="EMBL/GenBank/DDBJ databases">
        <title>Genome sequence and assembly of Colletotrichum spinosum.</title>
        <authorList>
            <person name="Gan P."/>
            <person name="Shirasu K."/>
        </authorList>
    </citation>
    <scope>NUCLEOTIDE SEQUENCE [LARGE SCALE GENOMIC DNA]</scope>
    <source>
        <strain evidence="19 20">CBS 515.97</strain>
    </source>
</reference>
<evidence type="ECO:0000256" key="3">
    <source>
        <dbReference type="ARBA" id="ARBA00022525"/>
    </source>
</evidence>
<evidence type="ECO:0000256" key="4">
    <source>
        <dbReference type="ARBA" id="ARBA00022723"/>
    </source>
</evidence>
<dbReference type="GO" id="GO:0004497">
    <property type="term" value="F:monooxygenase activity"/>
    <property type="evidence" value="ECO:0007669"/>
    <property type="project" value="UniProtKB-KW"/>
</dbReference>
<dbReference type="EC" id="1.14.99.56" evidence="15"/>
<dbReference type="CDD" id="cd21175">
    <property type="entry name" value="LPMO_AA9"/>
    <property type="match status" value="1"/>
</dbReference>
<dbReference type="EMBL" id="QAPG01000030">
    <property type="protein sequence ID" value="TDZ36713.1"/>
    <property type="molecule type" value="Genomic_DNA"/>
</dbReference>
<feature type="region of interest" description="Disordered" evidence="16">
    <location>
        <begin position="238"/>
        <end position="333"/>
    </location>
</feature>
<comment type="caution">
    <text evidence="19">The sequence shown here is derived from an EMBL/GenBank/DDBJ whole genome shotgun (WGS) entry which is preliminary data.</text>
</comment>
<comment type="cofactor">
    <cofactor evidence="1">
        <name>Cu(2+)</name>
        <dbReference type="ChEBI" id="CHEBI:29036"/>
    </cofactor>
</comment>
<dbReference type="GO" id="GO:0005576">
    <property type="term" value="C:extracellular region"/>
    <property type="evidence" value="ECO:0007669"/>
    <property type="project" value="UniProtKB-SubCell"/>
</dbReference>
<evidence type="ECO:0000256" key="11">
    <source>
        <dbReference type="ARBA" id="ARBA00023277"/>
    </source>
</evidence>
<evidence type="ECO:0000256" key="7">
    <source>
        <dbReference type="ARBA" id="ARBA00023002"/>
    </source>
</evidence>
<gene>
    <name evidence="19" type="primary">eglD-5</name>
    <name evidence="19" type="ORF">C8035_v005068</name>
</gene>
<keyword evidence="6" id="KW-0136">Cellulose degradation</keyword>
<dbReference type="InterPro" id="IPR005103">
    <property type="entry name" value="AA9_LPMO"/>
</dbReference>